<dbReference type="Gene3D" id="2.40.170.20">
    <property type="entry name" value="TonB-dependent receptor, beta-barrel domain"/>
    <property type="match status" value="1"/>
</dbReference>
<dbReference type="InterPro" id="IPR036942">
    <property type="entry name" value="Beta-barrel_TonB_sf"/>
</dbReference>
<dbReference type="RefSeq" id="WP_284358907.1">
    <property type="nucleotide sequence ID" value="NZ_BPFZ01000002.1"/>
</dbReference>
<dbReference type="PROSITE" id="PS52016">
    <property type="entry name" value="TONB_DEPENDENT_REC_3"/>
    <property type="match status" value="1"/>
</dbReference>
<dbReference type="InterPro" id="IPR012910">
    <property type="entry name" value="Plug_dom"/>
</dbReference>
<accession>A0ABQ4PTQ1</accession>
<organism evidence="15 16">
    <name type="scientific">Candidatus Phycosocius spiralis</name>
    <dbReference type="NCBI Taxonomy" id="2815099"/>
    <lineage>
        <taxon>Bacteria</taxon>
        <taxon>Pseudomonadati</taxon>
        <taxon>Pseudomonadota</taxon>
        <taxon>Alphaproteobacteria</taxon>
        <taxon>Caulobacterales</taxon>
        <taxon>Caulobacterales incertae sedis</taxon>
        <taxon>Candidatus Phycosocius</taxon>
    </lineage>
</organism>
<feature type="chain" id="PRO_5045276925" evidence="12">
    <location>
        <begin position="30"/>
        <end position="851"/>
    </location>
</feature>
<dbReference type="Gene3D" id="2.170.130.10">
    <property type="entry name" value="TonB-dependent receptor, plug domain"/>
    <property type="match status" value="1"/>
</dbReference>
<keyword evidence="8 15" id="KW-0675">Receptor</keyword>
<dbReference type="PANTHER" id="PTHR30069:SF29">
    <property type="entry name" value="HEMOGLOBIN AND HEMOGLOBIN-HAPTOGLOBIN-BINDING PROTEIN 1-RELATED"/>
    <property type="match status" value="1"/>
</dbReference>
<dbReference type="EMBL" id="BPFZ01000002">
    <property type="protein sequence ID" value="GIU66390.1"/>
    <property type="molecule type" value="Genomic_DNA"/>
</dbReference>
<evidence type="ECO:0000256" key="6">
    <source>
        <dbReference type="ARBA" id="ARBA00023077"/>
    </source>
</evidence>
<protein>
    <submittedName>
        <fullName evidence="15">TonB-dependent receptor</fullName>
    </submittedName>
</protein>
<sequence length="851" mass="92389">MSNISRLSTGVALAALSMGLMGWSAPAQAQSTGSQQVEEEVIVVIAARNRSTGGLIINEKVAKTRSTITAEYLAIQPSGQTVFQSLNLVPGLNFTNSDPYGSSGGNVRLRGFDGSRISLTVDGIPLNDTGNYAIYTNQQLDPEFIAKATINTGTTEVDSPSASATGGTINVLMRKPDNTFGLRVSVSTGSYAYGRGLLSVDTGKLGPWDTTAFVGGSYQKYSKFKGPGELEKQQYNARMYQKLNETDFLSVSFHYNENRNAFYRNATLAQWAFYGPKFDNLETCTRVKPVAGTAQNDGQTIVASNPDFSSSSDNPANPASCTNFYGLRINPSNTGNIRGSSSFQLAHGLRLTVDPTYQYVLANGGGTTVISETDRRLRGPGLVTTGAGAISSGVDLNGDGDVLDSVRLYTPNTTNTNRLGVNASLIWDMNEAHRLRFAYTFDYGRHRQTGEFTQLDATGKPLDVFGGRNGPKVFGADGSFLRGRDRYSIAQLNQIALDYRGYFFDDKLTVNLGVRAPFFERQLDQRCYTLNGSSTVLCTTETPNATLANQNVTFASTGTSQYIAPFKTKRNYDAVLPNMGASYEIFEGNSVYVSYAEGFSAPRTDNLYTVVRATDNTVISSPAVPETTKTFDIGYRYQKQHITASLAFWTTMYNDRIVSSFDPDLGFNVDRNVGNVDLRGIDLELGYQLGQGLTIYSSASFIESEIKRDVPLSATTLLPTAGKKLVETPDSTYGVRLQYSVDGLILGIQGKYVSSRYSTDVNDEESPAYTVADVDLSYDFEQLGIKNTVIQLNFINLFGEDYLGNISSTTNAKTIANVSTVTGTIVPRAGLAPTYSLGAPRTVQLSLKTKF</sequence>
<dbReference type="Pfam" id="PF00593">
    <property type="entry name" value="TonB_dep_Rec_b-barrel"/>
    <property type="match status" value="1"/>
</dbReference>
<dbReference type="SUPFAM" id="SSF56935">
    <property type="entry name" value="Porins"/>
    <property type="match status" value="1"/>
</dbReference>
<keyword evidence="16" id="KW-1185">Reference proteome</keyword>
<evidence type="ECO:0000256" key="3">
    <source>
        <dbReference type="ARBA" id="ARBA00022452"/>
    </source>
</evidence>
<evidence type="ECO:0000259" key="13">
    <source>
        <dbReference type="Pfam" id="PF00593"/>
    </source>
</evidence>
<evidence type="ECO:0000256" key="1">
    <source>
        <dbReference type="ARBA" id="ARBA00004571"/>
    </source>
</evidence>
<evidence type="ECO:0000313" key="16">
    <source>
        <dbReference type="Proteomes" id="UP001161064"/>
    </source>
</evidence>
<gene>
    <name evidence="15" type="ORF">PsB1_0544</name>
</gene>
<feature type="domain" description="TonB-dependent receptor plug" evidence="14">
    <location>
        <begin position="60"/>
        <end position="166"/>
    </location>
</feature>
<evidence type="ECO:0000256" key="12">
    <source>
        <dbReference type="SAM" id="SignalP"/>
    </source>
</evidence>
<keyword evidence="6 11" id="KW-0798">TonB box</keyword>
<keyword evidence="7 10" id="KW-0472">Membrane</keyword>
<reference evidence="15" key="2">
    <citation type="journal article" date="2023" name="ISME Commun">
        <title>Characterization of a bloom-associated alphaproteobacterial lineage, 'Candidatus Phycosocius': insights into freshwater algal-bacterial interactions.</title>
        <authorList>
            <person name="Tanabe Y."/>
            <person name="Yamaguchi H."/>
            <person name="Yoshida M."/>
            <person name="Kai A."/>
            <person name="Okazaki Y."/>
        </authorList>
    </citation>
    <scope>NUCLEOTIDE SEQUENCE</scope>
    <source>
        <strain evidence="15">BOTRYCO-1</strain>
    </source>
</reference>
<dbReference type="Proteomes" id="UP001161064">
    <property type="component" value="Unassembled WGS sequence"/>
</dbReference>
<keyword evidence="3 10" id="KW-1134">Transmembrane beta strand</keyword>
<evidence type="ECO:0000256" key="8">
    <source>
        <dbReference type="ARBA" id="ARBA00023170"/>
    </source>
</evidence>
<comment type="similarity">
    <text evidence="10 11">Belongs to the TonB-dependent receptor family.</text>
</comment>
<comment type="subcellular location">
    <subcellularLocation>
        <location evidence="1 10">Cell outer membrane</location>
        <topology evidence="1 10">Multi-pass membrane protein</topology>
    </subcellularLocation>
</comment>
<keyword evidence="9 10" id="KW-0998">Cell outer membrane</keyword>
<evidence type="ECO:0000259" key="14">
    <source>
        <dbReference type="Pfam" id="PF07715"/>
    </source>
</evidence>
<comment type="caution">
    <text evidence="15">The sequence shown here is derived from an EMBL/GenBank/DDBJ whole genome shotgun (WGS) entry which is preliminary data.</text>
</comment>
<feature type="signal peptide" evidence="12">
    <location>
        <begin position="1"/>
        <end position="29"/>
    </location>
</feature>
<dbReference type="InterPro" id="IPR000531">
    <property type="entry name" value="Beta-barrel_TonB"/>
</dbReference>
<evidence type="ECO:0000313" key="15">
    <source>
        <dbReference type="EMBL" id="GIU66390.1"/>
    </source>
</evidence>
<dbReference type="InterPro" id="IPR037066">
    <property type="entry name" value="Plug_dom_sf"/>
</dbReference>
<keyword evidence="4 10" id="KW-0812">Transmembrane</keyword>
<evidence type="ECO:0000256" key="7">
    <source>
        <dbReference type="ARBA" id="ARBA00023136"/>
    </source>
</evidence>
<proteinExistence type="inferred from homology"/>
<name>A0ABQ4PTQ1_9PROT</name>
<dbReference type="InterPro" id="IPR039426">
    <property type="entry name" value="TonB-dep_rcpt-like"/>
</dbReference>
<keyword evidence="2 10" id="KW-0813">Transport</keyword>
<evidence type="ECO:0000256" key="11">
    <source>
        <dbReference type="RuleBase" id="RU003357"/>
    </source>
</evidence>
<keyword evidence="5 12" id="KW-0732">Signal</keyword>
<evidence type="ECO:0000256" key="5">
    <source>
        <dbReference type="ARBA" id="ARBA00022729"/>
    </source>
</evidence>
<evidence type="ECO:0000256" key="4">
    <source>
        <dbReference type="ARBA" id="ARBA00022692"/>
    </source>
</evidence>
<evidence type="ECO:0000256" key="10">
    <source>
        <dbReference type="PROSITE-ProRule" id="PRU01360"/>
    </source>
</evidence>
<feature type="domain" description="TonB-dependent receptor-like beta-barrel" evidence="13">
    <location>
        <begin position="310"/>
        <end position="797"/>
    </location>
</feature>
<dbReference type="Pfam" id="PF07715">
    <property type="entry name" value="Plug"/>
    <property type="match status" value="1"/>
</dbReference>
<evidence type="ECO:0000256" key="9">
    <source>
        <dbReference type="ARBA" id="ARBA00023237"/>
    </source>
</evidence>
<dbReference type="PANTHER" id="PTHR30069">
    <property type="entry name" value="TONB-DEPENDENT OUTER MEMBRANE RECEPTOR"/>
    <property type="match status" value="1"/>
</dbReference>
<reference evidence="15" key="1">
    <citation type="submission" date="2021-05" db="EMBL/GenBank/DDBJ databases">
        <authorList>
            <person name="Tanabe Y."/>
        </authorList>
    </citation>
    <scope>NUCLEOTIDE SEQUENCE</scope>
    <source>
        <strain evidence="15">BOTRYCO-1</strain>
    </source>
</reference>
<evidence type="ECO:0000256" key="2">
    <source>
        <dbReference type="ARBA" id="ARBA00022448"/>
    </source>
</evidence>